<evidence type="ECO:0000256" key="3">
    <source>
        <dbReference type="ARBA" id="ARBA00023163"/>
    </source>
</evidence>
<evidence type="ECO:0000313" key="5">
    <source>
        <dbReference type="EMBL" id="WTY34010.1"/>
    </source>
</evidence>
<dbReference type="InterPro" id="IPR018062">
    <property type="entry name" value="HTH_AraC-typ_CS"/>
</dbReference>
<dbReference type="RefSeq" id="WP_328662802.1">
    <property type="nucleotide sequence ID" value="NZ_CP108014.1"/>
</dbReference>
<evidence type="ECO:0000256" key="1">
    <source>
        <dbReference type="ARBA" id="ARBA00023015"/>
    </source>
</evidence>
<dbReference type="InterPro" id="IPR050204">
    <property type="entry name" value="AraC_XylS_family_regulators"/>
</dbReference>
<keyword evidence="1" id="KW-0805">Transcription regulation</keyword>
<protein>
    <submittedName>
        <fullName evidence="5">AraC family transcriptional regulator</fullName>
    </submittedName>
</protein>
<evidence type="ECO:0000259" key="4">
    <source>
        <dbReference type="PROSITE" id="PS01124"/>
    </source>
</evidence>
<organism evidence="5 6">
    <name type="scientific">Nocardia salmonicida</name>
    <dbReference type="NCBI Taxonomy" id="53431"/>
    <lineage>
        <taxon>Bacteria</taxon>
        <taxon>Bacillati</taxon>
        <taxon>Actinomycetota</taxon>
        <taxon>Actinomycetes</taxon>
        <taxon>Mycobacteriales</taxon>
        <taxon>Nocardiaceae</taxon>
        <taxon>Nocardia</taxon>
    </lineage>
</organism>
<dbReference type="Proteomes" id="UP001621418">
    <property type="component" value="Chromosome"/>
</dbReference>
<accession>A0ABZ1N280</accession>
<keyword evidence="2" id="KW-0238">DNA-binding</keyword>
<dbReference type="Gene3D" id="1.10.10.60">
    <property type="entry name" value="Homeodomain-like"/>
    <property type="match status" value="1"/>
</dbReference>
<dbReference type="GeneID" id="91376846"/>
<dbReference type="PROSITE" id="PS00041">
    <property type="entry name" value="HTH_ARAC_FAMILY_1"/>
    <property type="match status" value="1"/>
</dbReference>
<dbReference type="PROSITE" id="PS01124">
    <property type="entry name" value="HTH_ARAC_FAMILY_2"/>
    <property type="match status" value="1"/>
</dbReference>
<evidence type="ECO:0000256" key="2">
    <source>
        <dbReference type="ARBA" id="ARBA00023125"/>
    </source>
</evidence>
<proteinExistence type="predicted"/>
<gene>
    <name evidence="5" type="ORF">OG308_22050</name>
</gene>
<dbReference type="SMART" id="SM00342">
    <property type="entry name" value="HTH_ARAC"/>
    <property type="match status" value="1"/>
</dbReference>
<reference evidence="5 6" key="1">
    <citation type="submission" date="2022-10" db="EMBL/GenBank/DDBJ databases">
        <title>The complete genomes of actinobacterial strains from the NBC collection.</title>
        <authorList>
            <person name="Joergensen T.S."/>
            <person name="Alvarez Arevalo M."/>
            <person name="Sterndorff E.B."/>
            <person name="Faurdal D."/>
            <person name="Vuksanovic O."/>
            <person name="Mourched A.-S."/>
            <person name="Charusanti P."/>
            <person name="Shaw S."/>
            <person name="Blin K."/>
            <person name="Weber T."/>
        </authorList>
    </citation>
    <scope>NUCLEOTIDE SEQUENCE [LARGE SCALE GENOMIC DNA]</scope>
    <source>
        <strain evidence="5 6">NBC_01413</strain>
    </source>
</reference>
<dbReference type="PANTHER" id="PTHR46796">
    <property type="entry name" value="HTH-TYPE TRANSCRIPTIONAL ACTIVATOR RHAS-RELATED"/>
    <property type="match status" value="1"/>
</dbReference>
<feature type="domain" description="HTH araC/xylS-type" evidence="4">
    <location>
        <begin position="143"/>
        <end position="240"/>
    </location>
</feature>
<name>A0ABZ1N280_9NOCA</name>
<dbReference type="SUPFAM" id="SSF46689">
    <property type="entry name" value="Homeodomain-like"/>
    <property type="match status" value="1"/>
</dbReference>
<keyword evidence="6" id="KW-1185">Reference proteome</keyword>
<dbReference type="InterPro" id="IPR018060">
    <property type="entry name" value="HTH_AraC"/>
</dbReference>
<dbReference type="EMBL" id="CP109527">
    <property type="protein sequence ID" value="WTY34010.1"/>
    <property type="molecule type" value="Genomic_DNA"/>
</dbReference>
<dbReference type="InterPro" id="IPR009057">
    <property type="entry name" value="Homeodomain-like_sf"/>
</dbReference>
<dbReference type="Pfam" id="PF12833">
    <property type="entry name" value="HTH_18"/>
    <property type="match status" value="1"/>
</dbReference>
<sequence>MAVEPGERTLWLWQGHAAFLGPSFHLDTHSTPVQCFVLGVDEMLTVRTSDGERRRRSVLIPARTAHKLESDGRVLFYYLDPRSAAAARLRAAMSEPPTPVAAGHRDEATLTAYLNRPDPPDPRELRRIIAGPEAPATIDERIRAVMNMIVDDPAGQAGAAELAADLGISTSRFLHLFSADAGTSFRRYRLWARLLSVAGAVAEGVDLTRAAADAGFASASHFSDTFRTLFGLTATSVLTQGVRIVLVPDTAQIP</sequence>
<keyword evidence="3" id="KW-0804">Transcription</keyword>
<evidence type="ECO:0000313" key="6">
    <source>
        <dbReference type="Proteomes" id="UP001621418"/>
    </source>
</evidence>